<reference evidence="4 5" key="1">
    <citation type="submission" date="2018-10" db="EMBL/GenBank/DDBJ databases">
        <title>The genome of Streptomyces dangxiongensis Z022.</title>
        <authorList>
            <person name="Zhang B."/>
        </authorList>
    </citation>
    <scope>NUCLEOTIDE SEQUENCE [LARGE SCALE GENOMIC DNA]</scope>
    <source>
        <strain evidence="4 5">Z022</strain>
    </source>
</reference>
<evidence type="ECO:0000256" key="1">
    <source>
        <dbReference type="ARBA" id="ARBA00022527"/>
    </source>
</evidence>
<keyword evidence="1" id="KW-0723">Serine/threonine-protein kinase</keyword>
<protein>
    <submittedName>
        <fullName evidence="4">ATP-binding protein</fullName>
    </submittedName>
</protein>
<dbReference type="PANTHER" id="PTHR35526">
    <property type="entry name" value="ANTI-SIGMA-F FACTOR RSBW-RELATED"/>
    <property type="match status" value="1"/>
</dbReference>
<sequence>MISAPSAALGLVYRWTDRTPNPTGEARAVLRRVLKDMGLSGDVVSDGVLAVSELVANAHEHACGPYEVHVRSAAGRYICEIHDGDPLLPTGLYRGTTSSTDAEPAEEASGLLVERGRGLRIVNELAQGQWGFHVTERGAKAAWIVLAPALPDSSDGSDADGTRASRFGNEPRLWQLDSTSESHDGSGQARLRQESATDAPRARCGGAPPLANVYGPSNSLVAEDTGEL</sequence>
<dbReference type="InterPro" id="IPR003594">
    <property type="entry name" value="HATPase_dom"/>
</dbReference>
<dbReference type="SUPFAM" id="SSF55874">
    <property type="entry name" value="ATPase domain of HSP90 chaperone/DNA topoisomerase II/histidine kinase"/>
    <property type="match status" value="1"/>
</dbReference>
<dbReference type="GO" id="GO:0005524">
    <property type="term" value="F:ATP binding"/>
    <property type="evidence" value="ECO:0007669"/>
    <property type="project" value="UniProtKB-KW"/>
</dbReference>
<keyword evidence="1" id="KW-0808">Transferase</keyword>
<dbReference type="InterPro" id="IPR036890">
    <property type="entry name" value="HATPase_C_sf"/>
</dbReference>
<proteinExistence type="predicted"/>
<dbReference type="InterPro" id="IPR050267">
    <property type="entry name" value="Anti-sigma-factor_SerPK"/>
</dbReference>
<evidence type="ECO:0000313" key="5">
    <source>
        <dbReference type="Proteomes" id="UP000268329"/>
    </source>
</evidence>
<evidence type="ECO:0000256" key="2">
    <source>
        <dbReference type="SAM" id="MobiDB-lite"/>
    </source>
</evidence>
<name>A0A3G2JJ75_9ACTN</name>
<keyword evidence="5" id="KW-1185">Reference proteome</keyword>
<evidence type="ECO:0000259" key="3">
    <source>
        <dbReference type="Pfam" id="PF13581"/>
    </source>
</evidence>
<keyword evidence="1" id="KW-0418">Kinase</keyword>
<dbReference type="Pfam" id="PF13581">
    <property type="entry name" value="HATPase_c_2"/>
    <property type="match status" value="1"/>
</dbReference>
<dbReference type="OrthoDB" id="3529510at2"/>
<organism evidence="4 5">
    <name type="scientific">Streptomyces dangxiongensis</name>
    <dbReference type="NCBI Taxonomy" id="1442032"/>
    <lineage>
        <taxon>Bacteria</taxon>
        <taxon>Bacillati</taxon>
        <taxon>Actinomycetota</taxon>
        <taxon>Actinomycetes</taxon>
        <taxon>Kitasatosporales</taxon>
        <taxon>Streptomycetaceae</taxon>
        <taxon>Streptomyces</taxon>
    </lineage>
</organism>
<dbReference type="PANTHER" id="PTHR35526:SF3">
    <property type="entry name" value="ANTI-SIGMA-F FACTOR RSBW"/>
    <property type="match status" value="1"/>
</dbReference>
<keyword evidence="4" id="KW-0547">Nucleotide-binding</keyword>
<accession>A0A3G2JJ75</accession>
<dbReference type="AlphaFoldDB" id="A0A3G2JJ75"/>
<evidence type="ECO:0000313" key="4">
    <source>
        <dbReference type="EMBL" id="AYN42470.1"/>
    </source>
</evidence>
<feature type="domain" description="Histidine kinase/HSP90-like ATPase" evidence="3">
    <location>
        <begin position="20"/>
        <end position="127"/>
    </location>
</feature>
<feature type="region of interest" description="Disordered" evidence="2">
    <location>
        <begin position="151"/>
        <end position="228"/>
    </location>
</feature>
<dbReference type="RefSeq" id="WP_121789896.1">
    <property type="nucleotide sequence ID" value="NZ_CP033073.1"/>
</dbReference>
<keyword evidence="4" id="KW-0067">ATP-binding</keyword>
<dbReference type="CDD" id="cd16936">
    <property type="entry name" value="HATPase_RsbW-like"/>
    <property type="match status" value="1"/>
</dbReference>
<dbReference type="Proteomes" id="UP000268329">
    <property type="component" value="Chromosome"/>
</dbReference>
<dbReference type="GO" id="GO:0004674">
    <property type="term" value="F:protein serine/threonine kinase activity"/>
    <property type="evidence" value="ECO:0007669"/>
    <property type="project" value="UniProtKB-KW"/>
</dbReference>
<dbReference type="KEGG" id="sdd:D9753_30325"/>
<gene>
    <name evidence="4" type="ORF">D9753_30325</name>
</gene>
<dbReference type="EMBL" id="CP033073">
    <property type="protein sequence ID" value="AYN42470.1"/>
    <property type="molecule type" value="Genomic_DNA"/>
</dbReference>
<dbReference type="Gene3D" id="3.30.565.10">
    <property type="entry name" value="Histidine kinase-like ATPase, C-terminal domain"/>
    <property type="match status" value="1"/>
</dbReference>